<sequence length="523" mass="59057">MFLTLDIPPEDVDRLLDERGRSPDAEDKRLWLLCRRHHLSKKFETDDGQFDSDGFAKTLSEAMTGDRGDKDVPNLSRHEQHYLRDDHFYDLAEIVARAADRILECCKGKKDQEDHLKSLRRLVRDLGRAIADCDSIQDYLSVSNLLFWSAKDVLDLTTDPSMPKFTGIGSLKSIVRDFFMNYVTSVLLVESKAGIPSAGLAGIELGIPSEEFDNHVKNRLELASIGIGPKRKQLGKSQLFPKSSTYLTPKGRVDIGSFSDVLAKMMVIDKQEELPLLMEVPDFESKYFIAINTINQFGRTVRYFQQLEGEWKIRDEMGASTIVERLVAIGLILPTFDRAKILSDDLISPKSMKEMTEELAVLIRDQLLTEETKIVETQPKDGEVHIRLTEVRPFIIDLGGCTTRCCKDFLTYLTASLYLFLATADAWWSLPASDSCREAREFMRSVAEKFLRNYLALVLICETKAEAQKVEELKANESEAEQPKAEGSGAGESASGDSEPVKRLPVMYDIPREPFSKPCCILF</sequence>
<accession>A0AAJ0MPZ3</accession>
<proteinExistence type="predicted"/>
<dbReference type="EMBL" id="JAULSX010000005">
    <property type="protein sequence ID" value="KAK3490333.1"/>
    <property type="molecule type" value="Genomic_DNA"/>
</dbReference>
<dbReference type="GeneID" id="87877130"/>
<feature type="compositionally biased region" description="Low complexity" evidence="1">
    <location>
        <begin position="485"/>
        <end position="498"/>
    </location>
</feature>
<evidence type="ECO:0000313" key="2">
    <source>
        <dbReference type="EMBL" id="KAK3490333.1"/>
    </source>
</evidence>
<gene>
    <name evidence="2" type="ORF">B0T23DRAFT_413119</name>
</gene>
<feature type="region of interest" description="Disordered" evidence="1">
    <location>
        <begin position="472"/>
        <end position="502"/>
    </location>
</feature>
<name>A0AAJ0MPZ3_9PEZI</name>
<dbReference type="RefSeq" id="XP_062691516.1">
    <property type="nucleotide sequence ID" value="XM_062839508.1"/>
</dbReference>
<evidence type="ECO:0000256" key="1">
    <source>
        <dbReference type="SAM" id="MobiDB-lite"/>
    </source>
</evidence>
<reference evidence="2 3" key="1">
    <citation type="journal article" date="2023" name="Mol. Phylogenet. Evol.">
        <title>Genome-scale phylogeny and comparative genomics of the fungal order Sordariales.</title>
        <authorList>
            <person name="Hensen N."/>
            <person name="Bonometti L."/>
            <person name="Westerberg I."/>
            <person name="Brannstrom I.O."/>
            <person name="Guillou S."/>
            <person name="Cros-Aarteil S."/>
            <person name="Calhoun S."/>
            <person name="Haridas S."/>
            <person name="Kuo A."/>
            <person name="Mondo S."/>
            <person name="Pangilinan J."/>
            <person name="Riley R."/>
            <person name="LaButti K."/>
            <person name="Andreopoulos B."/>
            <person name="Lipzen A."/>
            <person name="Chen C."/>
            <person name="Yan M."/>
            <person name="Daum C."/>
            <person name="Ng V."/>
            <person name="Clum A."/>
            <person name="Steindorff A."/>
            <person name="Ohm R.A."/>
            <person name="Martin F."/>
            <person name="Silar P."/>
            <person name="Natvig D.O."/>
            <person name="Lalanne C."/>
            <person name="Gautier V."/>
            <person name="Ament-Velasquez S.L."/>
            <person name="Kruys A."/>
            <person name="Hutchinson M.I."/>
            <person name="Powell A.J."/>
            <person name="Barry K."/>
            <person name="Miller A.N."/>
            <person name="Grigoriev I.V."/>
            <person name="Debuchy R."/>
            <person name="Gladieux P."/>
            <person name="Hiltunen Thoren M."/>
            <person name="Johannesson H."/>
        </authorList>
    </citation>
    <scope>NUCLEOTIDE SEQUENCE [LARGE SCALE GENOMIC DNA]</scope>
    <source>
        <strain evidence="2 3">FGSC 10403</strain>
    </source>
</reference>
<keyword evidence="3" id="KW-1185">Reference proteome</keyword>
<organism evidence="2 3">
    <name type="scientific">Neurospora hispaniola</name>
    <dbReference type="NCBI Taxonomy" id="588809"/>
    <lineage>
        <taxon>Eukaryota</taxon>
        <taxon>Fungi</taxon>
        <taxon>Dikarya</taxon>
        <taxon>Ascomycota</taxon>
        <taxon>Pezizomycotina</taxon>
        <taxon>Sordariomycetes</taxon>
        <taxon>Sordariomycetidae</taxon>
        <taxon>Sordariales</taxon>
        <taxon>Sordariaceae</taxon>
        <taxon>Neurospora</taxon>
    </lineage>
</organism>
<comment type="caution">
    <text evidence="2">The sequence shown here is derived from an EMBL/GenBank/DDBJ whole genome shotgun (WGS) entry which is preliminary data.</text>
</comment>
<dbReference type="Proteomes" id="UP001285908">
    <property type="component" value="Unassembled WGS sequence"/>
</dbReference>
<protein>
    <submittedName>
        <fullName evidence="2">Uncharacterized protein</fullName>
    </submittedName>
</protein>
<feature type="compositionally biased region" description="Basic and acidic residues" evidence="1">
    <location>
        <begin position="472"/>
        <end position="484"/>
    </location>
</feature>
<dbReference type="AlphaFoldDB" id="A0AAJ0MPZ3"/>
<evidence type="ECO:0000313" key="3">
    <source>
        <dbReference type="Proteomes" id="UP001285908"/>
    </source>
</evidence>